<dbReference type="Proteomes" id="UP000485880">
    <property type="component" value="Unassembled WGS sequence"/>
</dbReference>
<proteinExistence type="predicted"/>
<reference evidence="1 2" key="1">
    <citation type="submission" date="2019-05" db="EMBL/GenBank/DDBJ databases">
        <authorList>
            <person name="Farhan Ul Haque M."/>
        </authorList>
    </citation>
    <scope>NUCLEOTIDE SEQUENCE [LARGE SCALE GENOMIC DNA]</scope>
    <source>
        <strain evidence="1">2</strain>
    </source>
</reference>
<dbReference type="AlphaFoldDB" id="A0A8B6M6Z6"/>
<organism evidence="1 2">
    <name type="scientific">Methylocella tundrae</name>
    <dbReference type="NCBI Taxonomy" id="227605"/>
    <lineage>
        <taxon>Bacteria</taxon>
        <taxon>Pseudomonadati</taxon>
        <taxon>Pseudomonadota</taxon>
        <taxon>Alphaproteobacteria</taxon>
        <taxon>Hyphomicrobiales</taxon>
        <taxon>Beijerinckiaceae</taxon>
        <taxon>Methylocella</taxon>
    </lineage>
</organism>
<dbReference type="EMBL" id="CABFMQ020000086">
    <property type="protein sequence ID" value="VTZ50813.1"/>
    <property type="molecule type" value="Genomic_DNA"/>
</dbReference>
<sequence length="214" mass="23487">MTERQQIEADHLPPLWIIRVKQPAFFREGEVLLDRLHHSGPLDGVSAVIELPGIFQLVPIGHADFRPALVEQFVRRIPGRPIVEVHFGLEVVQRLLVTGPRLVGAKPASHIGESLSPLPDGTGSDLKRHCVVLLLIFACGCARGLRLARAPLPQPSERLFDIVGRTYVGALRATELIKCAGRHDELDSQHWISDGELKLDESTPHANDADVATG</sequence>
<comment type="caution">
    <text evidence="1">The sequence shown here is derived from an EMBL/GenBank/DDBJ whole genome shotgun (WGS) entry which is preliminary data.</text>
</comment>
<evidence type="ECO:0000313" key="2">
    <source>
        <dbReference type="Proteomes" id="UP000485880"/>
    </source>
</evidence>
<evidence type="ECO:0000313" key="1">
    <source>
        <dbReference type="EMBL" id="VTZ50813.1"/>
    </source>
</evidence>
<accession>A0A8B6M6Z6</accession>
<protein>
    <submittedName>
        <fullName evidence="1">Uncharacterized protein</fullName>
    </submittedName>
</protein>
<name>A0A8B6M6Z6_METTU</name>
<keyword evidence="2" id="KW-1185">Reference proteome</keyword>
<gene>
    <name evidence="1" type="ORF">MPC4_290060</name>
</gene>